<gene>
    <name evidence="1" type="ORF">CTI12_AA326970</name>
</gene>
<accession>A0A2U1MYV2</accession>
<comment type="caution">
    <text evidence="1">The sequence shown here is derived from an EMBL/GenBank/DDBJ whole genome shotgun (WGS) entry which is preliminary data.</text>
</comment>
<dbReference type="EMBL" id="PKPP01004030">
    <property type="protein sequence ID" value="PWA66423.1"/>
    <property type="molecule type" value="Genomic_DNA"/>
</dbReference>
<dbReference type="AlphaFoldDB" id="A0A2U1MYV2"/>
<dbReference type="STRING" id="35608.A0A2U1MYV2"/>
<dbReference type="Proteomes" id="UP000245207">
    <property type="component" value="Unassembled WGS sequence"/>
</dbReference>
<keyword evidence="1" id="KW-0647">Proteasome</keyword>
<dbReference type="GO" id="GO:0000502">
    <property type="term" value="C:proteasome complex"/>
    <property type="evidence" value="ECO:0007669"/>
    <property type="project" value="UniProtKB-KW"/>
</dbReference>
<name>A0A2U1MYV2_ARTAN</name>
<evidence type="ECO:0000313" key="2">
    <source>
        <dbReference type="Proteomes" id="UP000245207"/>
    </source>
</evidence>
<reference evidence="1 2" key="1">
    <citation type="journal article" date="2018" name="Mol. Plant">
        <title>The genome of Artemisia annua provides insight into the evolution of Asteraceae family and artemisinin biosynthesis.</title>
        <authorList>
            <person name="Shen Q."/>
            <person name="Zhang L."/>
            <person name="Liao Z."/>
            <person name="Wang S."/>
            <person name="Yan T."/>
            <person name="Shi P."/>
            <person name="Liu M."/>
            <person name="Fu X."/>
            <person name="Pan Q."/>
            <person name="Wang Y."/>
            <person name="Lv Z."/>
            <person name="Lu X."/>
            <person name="Zhang F."/>
            <person name="Jiang W."/>
            <person name="Ma Y."/>
            <person name="Chen M."/>
            <person name="Hao X."/>
            <person name="Li L."/>
            <person name="Tang Y."/>
            <person name="Lv G."/>
            <person name="Zhou Y."/>
            <person name="Sun X."/>
            <person name="Brodelius P.E."/>
            <person name="Rose J.K.C."/>
            <person name="Tang K."/>
        </authorList>
    </citation>
    <scope>NUCLEOTIDE SEQUENCE [LARGE SCALE GENOMIC DNA]</scope>
    <source>
        <strain evidence="2">cv. Huhao1</strain>
        <tissue evidence="1">Leaf</tissue>
    </source>
</reference>
<sequence length="111" mass="12119">MATLDEESVFLTTKSYVPNPVLVIIDVQPKELGIPTKSYYAIEEVKEAVSGWLVSCEDSSADVFFLGCSAVVQSFSRVFGRRCAPTNIRIYALVILFGCLAEVQAVYGCLA</sequence>
<dbReference type="OrthoDB" id="10256771at2759"/>
<evidence type="ECO:0000313" key="1">
    <source>
        <dbReference type="EMBL" id="PWA66423.1"/>
    </source>
</evidence>
<keyword evidence="2" id="KW-1185">Reference proteome</keyword>
<proteinExistence type="predicted"/>
<organism evidence="1 2">
    <name type="scientific">Artemisia annua</name>
    <name type="common">Sweet wormwood</name>
    <dbReference type="NCBI Taxonomy" id="35608"/>
    <lineage>
        <taxon>Eukaryota</taxon>
        <taxon>Viridiplantae</taxon>
        <taxon>Streptophyta</taxon>
        <taxon>Embryophyta</taxon>
        <taxon>Tracheophyta</taxon>
        <taxon>Spermatophyta</taxon>
        <taxon>Magnoliopsida</taxon>
        <taxon>eudicotyledons</taxon>
        <taxon>Gunneridae</taxon>
        <taxon>Pentapetalae</taxon>
        <taxon>asterids</taxon>
        <taxon>campanulids</taxon>
        <taxon>Asterales</taxon>
        <taxon>Asteraceae</taxon>
        <taxon>Asteroideae</taxon>
        <taxon>Anthemideae</taxon>
        <taxon>Artemisiinae</taxon>
        <taxon>Artemisia</taxon>
    </lineage>
</organism>
<protein>
    <submittedName>
        <fullName evidence="1">26S proteasome non-ATPase regulatory subunit 7</fullName>
    </submittedName>
</protein>